<feature type="binding site" evidence="8">
    <location>
        <position position="239"/>
    </location>
    <ligand>
        <name>a divalent metal cation</name>
        <dbReference type="ChEBI" id="CHEBI:60240"/>
        <label>3</label>
    </ligand>
</feature>
<comment type="cofactor">
    <cofactor evidence="8">
        <name>Zn(2+)</name>
        <dbReference type="ChEBI" id="CHEBI:29105"/>
    </cofactor>
    <text evidence="8">Binds 1 zinc ion per subunit.</text>
</comment>
<comment type="cofactor">
    <cofactor evidence="8">
        <name>Mg(2+)</name>
        <dbReference type="ChEBI" id="CHEBI:18420"/>
    </cofactor>
    <cofactor evidence="8">
        <name>Mn(2+)</name>
        <dbReference type="ChEBI" id="CHEBI:29035"/>
    </cofactor>
    <text evidence="8">Divalent metal cations. Mg(2+) or Mn(2+).</text>
</comment>
<evidence type="ECO:0000256" key="8">
    <source>
        <dbReference type="HAMAP-Rule" id="MF_00297"/>
    </source>
</evidence>
<dbReference type="Proteomes" id="UP001464891">
    <property type="component" value="Unassembled WGS sequence"/>
</dbReference>
<dbReference type="InterPro" id="IPR022925">
    <property type="entry name" value="RNA_Hydrolase_NudC"/>
</dbReference>
<feature type="binding site" evidence="8">
    <location>
        <position position="261"/>
    </location>
    <ligand>
        <name>substrate</name>
    </ligand>
</feature>
<evidence type="ECO:0000256" key="4">
    <source>
        <dbReference type="ARBA" id="ARBA00022842"/>
    </source>
</evidence>
<dbReference type="InterPro" id="IPR015797">
    <property type="entry name" value="NUDIX_hydrolase-like_dom_sf"/>
</dbReference>
<feature type="binding site" evidence="8">
    <location>
        <position position="118"/>
    </location>
    <ligand>
        <name>Zn(2+)</name>
        <dbReference type="ChEBI" id="CHEBI:29105"/>
    </ligand>
</feature>
<feature type="binding site" evidence="8">
    <location>
        <position position="88"/>
    </location>
    <ligand>
        <name>substrate</name>
    </ligand>
</feature>
<comment type="catalytic activity">
    <reaction evidence="7">
        <text>a 5'-end NAD(+)-phospho-ribonucleoside in mRNA + H2O = a 5'-end phospho-adenosine-phospho-ribonucleoside in mRNA + beta-nicotinamide D-ribonucleotide + 2 H(+)</text>
        <dbReference type="Rhea" id="RHEA:60876"/>
        <dbReference type="Rhea" id="RHEA-COMP:15698"/>
        <dbReference type="Rhea" id="RHEA-COMP:15719"/>
        <dbReference type="ChEBI" id="CHEBI:14649"/>
        <dbReference type="ChEBI" id="CHEBI:15377"/>
        <dbReference type="ChEBI" id="CHEBI:15378"/>
        <dbReference type="ChEBI" id="CHEBI:144029"/>
        <dbReference type="ChEBI" id="CHEBI:144051"/>
    </reaction>
    <physiologicalReaction direction="left-to-right" evidence="7">
        <dbReference type="Rhea" id="RHEA:60877"/>
    </physiologicalReaction>
</comment>
<keyword evidence="3 8" id="KW-0378">Hydrolase</keyword>
<dbReference type="Pfam" id="PF00293">
    <property type="entry name" value="NUDIX"/>
    <property type="match status" value="1"/>
</dbReference>
<dbReference type="SUPFAM" id="SSF55811">
    <property type="entry name" value="Nudix"/>
    <property type="match status" value="2"/>
</dbReference>
<evidence type="ECO:0000313" key="11">
    <source>
        <dbReference type="Proteomes" id="UP001464891"/>
    </source>
</evidence>
<dbReference type="InterPro" id="IPR000086">
    <property type="entry name" value="NUDIX_hydrolase_dom"/>
</dbReference>
<dbReference type="EMBL" id="JAMPKM010000008">
    <property type="protein sequence ID" value="MEP0818335.1"/>
    <property type="molecule type" value="Genomic_DNA"/>
</dbReference>
<dbReference type="Gene3D" id="3.90.79.10">
    <property type="entry name" value="Nucleoside Triphosphate Pyrophosphohydrolase"/>
    <property type="match status" value="1"/>
</dbReference>
<feature type="binding site" evidence="8">
    <location>
        <position position="194"/>
    </location>
    <ligand>
        <name>a divalent metal cation</name>
        <dbReference type="ChEBI" id="CHEBI:60240"/>
        <label>2</label>
    </ligand>
</feature>
<evidence type="ECO:0000256" key="6">
    <source>
        <dbReference type="ARBA" id="ARBA00023211"/>
    </source>
</evidence>
<keyword evidence="11" id="KW-1185">Reference proteome</keyword>
<dbReference type="GO" id="GO:0016787">
    <property type="term" value="F:hydrolase activity"/>
    <property type="evidence" value="ECO:0007669"/>
    <property type="project" value="UniProtKB-KW"/>
</dbReference>
<feature type="binding site" evidence="8">
    <location>
        <position position="198"/>
    </location>
    <ligand>
        <name>a divalent metal cation</name>
        <dbReference type="ChEBI" id="CHEBI:60240"/>
        <label>3</label>
    </ligand>
</feature>
<feature type="binding site" evidence="8">
    <location>
        <position position="144"/>
    </location>
    <ligand>
        <name>substrate</name>
    </ligand>
</feature>
<feature type="binding site" evidence="8">
    <location>
        <begin position="212"/>
        <end position="219"/>
    </location>
    <ligand>
        <name>substrate</name>
    </ligand>
</feature>
<dbReference type="PANTHER" id="PTHR42904:SF6">
    <property type="entry name" value="NAD-CAPPED RNA HYDROLASE NUDT12"/>
    <property type="match status" value="1"/>
</dbReference>
<dbReference type="CDD" id="cd03429">
    <property type="entry name" value="NUDIX_NADH_pyrophosphatase_Nudt13"/>
    <property type="match status" value="1"/>
</dbReference>
<dbReference type="RefSeq" id="WP_190441754.1">
    <property type="nucleotide sequence ID" value="NZ_JAMPKM010000008.1"/>
</dbReference>
<comment type="subunit">
    <text evidence="8">Homodimer.</text>
</comment>
<protein>
    <recommendedName>
        <fullName evidence="8">NAD-capped RNA hydrolase NudC</fullName>
        <shortName evidence="8">DeNADding enzyme NudC</shortName>
        <ecNumber evidence="8">3.6.1.-</ecNumber>
    </recommendedName>
    <alternativeName>
        <fullName evidence="8">NADH pyrophosphatase</fullName>
        <ecNumber evidence="8">3.6.1.22</ecNumber>
    </alternativeName>
</protein>
<dbReference type="InterPro" id="IPR015376">
    <property type="entry name" value="Znr_NADH_PPase"/>
</dbReference>
<feature type="binding site" evidence="8">
    <location>
        <position position="139"/>
    </location>
    <ligand>
        <name>Zn(2+)</name>
        <dbReference type="ChEBI" id="CHEBI:29105"/>
    </ligand>
</feature>
<feature type="binding site" evidence="8">
    <location>
        <position position="178"/>
    </location>
    <ligand>
        <name>a divalent metal cation</name>
        <dbReference type="ChEBI" id="CHEBI:60240"/>
        <label>1</label>
    </ligand>
</feature>
<dbReference type="Gene3D" id="3.90.79.20">
    <property type="match status" value="1"/>
</dbReference>
<evidence type="ECO:0000256" key="7">
    <source>
        <dbReference type="ARBA" id="ARBA00023679"/>
    </source>
</evidence>
<dbReference type="InterPro" id="IPR015375">
    <property type="entry name" value="NADH_PPase-like_N"/>
</dbReference>
<keyword evidence="2 8" id="KW-0479">Metal-binding</keyword>
<dbReference type="PANTHER" id="PTHR42904">
    <property type="entry name" value="NUDIX HYDROLASE, NUDC SUBFAMILY"/>
    <property type="match status" value="1"/>
</dbReference>
<comment type="similarity">
    <text evidence="1 8">Belongs to the Nudix hydrolase family. NudC subfamily.</text>
</comment>
<dbReference type="PROSITE" id="PS00893">
    <property type="entry name" value="NUDIX_BOX"/>
    <property type="match status" value="1"/>
</dbReference>
<keyword evidence="8" id="KW-0862">Zinc</keyword>
<feature type="domain" description="Nudix hydrolase" evidence="9">
    <location>
        <begin position="145"/>
        <end position="269"/>
    </location>
</feature>
<sequence>MHRTFIPGTAAPEVQSSPAWWFAFLGNKLLVQINGTHTTIPHLINLAAIGLVPVRTQFLGTLDGQPCYSAELPQETAIPENMAVRGLRELYGALGEELYSVSSRAIQIMEWDRTHQYCGCCGTPTTQLPTERVKRCPKCSLTNYPRLSPAVIVLISRDEEVLLARAPRFPSNMYSVLAGFVEPGESLEETVAREVREEVGIEIKDIRYFGSQPWPFPNSLMIGFTATYVSGEIVVQPEELTDAAWFHKRNLPPVPSKPSIARKLIDWFVTTP</sequence>
<proteinExistence type="inferred from homology"/>
<evidence type="ECO:0000256" key="5">
    <source>
        <dbReference type="ARBA" id="ARBA00023027"/>
    </source>
</evidence>
<dbReference type="EC" id="3.6.1.22" evidence="8"/>
<feature type="binding site" evidence="8">
    <location>
        <position position="194"/>
    </location>
    <ligand>
        <name>a divalent metal cation</name>
        <dbReference type="ChEBI" id="CHEBI:60240"/>
        <label>3</label>
    </ligand>
</feature>
<evidence type="ECO:0000259" key="9">
    <source>
        <dbReference type="PROSITE" id="PS51462"/>
    </source>
</evidence>
<reference evidence="10 11" key="1">
    <citation type="submission" date="2022-04" db="EMBL/GenBank/DDBJ databases">
        <title>Positive selection, recombination, and allopatry shape intraspecific diversity of widespread and dominant cyanobacteria.</title>
        <authorList>
            <person name="Wei J."/>
            <person name="Shu W."/>
            <person name="Hu C."/>
        </authorList>
    </citation>
    <scope>NUCLEOTIDE SEQUENCE [LARGE SCALE GENOMIC DNA]</scope>
    <source>
        <strain evidence="10 11">GB2-A4</strain>
    </source>
</reference>
<comment type="catalytic activity">
    <reaction evidence="8">
        <text>NADH + H2O = reduced beta-nicotinamide D-ribonucleotide + AMP + 2 H(+)</text>
        <dbReference type="Rhea" id="RHEA:48868"/>
        <dbReference type="ChEBI" id="CHEBI:15377"/>
        <dbReference type="ChEBI" id="CHEBI:15378"/>
        <dbReference type="ChEBI" id="CHEBI:57945"/>
        <dbReference type="ChEBI" id="CHEBI:90832"/>
        <dbReference type="ChEBI" id="CHEBI:456215"/>
        <dbReference type="EC" id="3.6.1.22"/>
    </reaction>
</comment>
<comment type="function">
    <text evidence="8">mRNA decapping enzyme that specifically removes the nicotinamide adenine dinucleotide (NAD) cap from a subset of mRNAs by hydrolyzing the diphosphate linkage to produce nicotinamide mononucleotide (NMN) and 5' monophosphate mRNA. The NAD-cap is present at the 5'-end of some mRNAs and stabilizes RNA against 5'-processing. Has preference for mRNAs with a 5'-end purine. Catalyzes the hydrolysis of a broad range of dinucleotide pyrophosphates.</text>
</comment>
<dbReference type="PROSITE" id="PS51462">
    <property type="entry name" value="NUDIX"/>
    <property type="match status" value="1"/>
</dbReference>
<feature type="binding site" evidence="8">
    <location>
        <position position="121"/>
    </location>
    <ligand>
        <name>Zn(2+)</name>
        <dbReference type="ChEBI" id="CHEBI:29105"/>
    </ligand>
</feature>
<dbReference type="InterPro" id="IPR050241">
    <property type="entry name" value="NAD-cap_RNA_hydrolase_NudC"/>
</dbReference>
<dbReference type="EC" id="3.6.1.-" evidence="8"/>
<dbReference type="InterPro" id="IPR020084">
    <property type="entry name" value="NUDIX_hydrolase_CS"/>
</dbReference>
<accession>A0ABV0J976</accession>
<evidence type="ECO:0000256" key="1">
    <source>
        <dbReference type="ARBA" id="ARBA00009595"/>
    </source>
</evidence>
<evidence type="ECO:0000313" key="10">
    <source>
        <dbReference type="EMBL" id="MEP0818335.1"/>
    </source>
</evidence>
<comment type="catalytic activity">
    <reaction evidence="8">
        <text>NAD(+) + H2O = beta-nicotinamide D-ribonucleotide + AMP + 2 H(+)</text>
        <dbReference type="Rhea" id="RHEA:11800"/>
        <dbReference type="ChEBI" id="CHEBI:14649"/>
        <dbReference type="ChEBI" id="CHEBI:15377"/>
        <dbReference type="ChEBI" id="CHEBI:15378"/>
        <dbReference type="ChEBI" id="CHEBI:57540"/>
        <dbReference type="ChEBI" id="CHEBI:456215"/>
        <dbReference type="EC" id="3.6.1.22"/>
    </reaction>
</comment>
<feature type="binding site" evidence="8">
    <location>
        <position position="239"/>
    </location>
    <ligand>
        <name>a divalent metal cation</name>
        <dbReference type="ChEBI" id="CHEBI:60240"/>
        <label>1</label>
    </ligand>
</feature>
<feature type="binding site" evidence="8">
    <location>
        <position position="198"/>
    </location>
    <ligand>
        <name>a divalent metal cation</name>
        <dbReference type="ChEBI" id="CHEBI:60240"/>
        <label>1</label>
    </ligand>
</feature>
<comment type="caution">
    <text evidence="8">Lacks conserved residue(s) required for the propagation of feature annotation.</text>
</comment>
<dbReference type="Pfam" id="PF09296">
    <property type="entry name" value="NUDIX-like"/>
    <property type="match status" value="1"/>
</dbReference>
<dbReference type="InterPro" id="IPR049734">
    <property type="entry name" value="NudC-like_C"/>
</dbReference>
<keyword evidence="4 8" id="KW-0460">Magnesium</keyword>
<organism evidence="10 11">
    <name type="scientific">Trichocoleus desertorum GB2-A4</name>
    <dbReference type="NCBI Taxonomy" id="2933944"/>
    <lineage>
        <taxon>Bacteria</taxon>
        <taxon>Bacillati</taxon>
        <taxon>Cyanobacteriota</taxon>
        <taxon>Cyanophyceae</taxon>
        <taxon>Leptolyngbyales</taxon>
        <taxon>Trichocoleusaceae</taxon>
        <taxon>Trichocoleus</taxon>
    </lineage>
</organism>
<dbReference type="NCBIfam" id="NF001299">
    <property type="entry name" value="PRK00241.1"/>
    <property type="match status" value="1"/>
</dbReference>
<dbReference type="Pfam" id="PF09297">
    <property type="entry name" value="Zn_ribbon_NUD"/>
    <property type="match status" value="1"/>
</dbReference>
<feature type="binding site" evidence="8">
    <location>
        <position position="131"/>
    </location>
    <ligand>
        <name>substrate</name>
    </ligand>
</feature>
<dbReference type="PRINTS" id="PR00502">
    <property type="entry name" value="NUDIXFAMILY"/>
</dbReference>
<comment type="caution">
    <text evidence="10">The sequence shown here is derived from an EMBL/GenBank/DDBJ whole genome shotgun (WGS) entry which is preliminary data.</text>
</comment>
<feature type="short sequence motif" description="Nudix box" evidence="8">
    <location>
        <begin position="179"/>
        <end position="200"/>
    </location>
</feature>
<gene>
    <name evidence="8 10" type="primary">nudC</name>
    <name evidence="10" type="ORF">NC998_14640</name>
</gene>
<evidence type="ECO:0000256" key="2">
    <source>
        <dbReference type="ARBA" id="ARBA00022723"/>
    </source>
</evidence>
<keyword evidence="5 8" id="KW-0520">NAD</keyword>
<name>A0ABV0J976_9CYAN</name>
<feature type="binding site" evidence="8">
    <location>
        <position position="136"/>
    </location>
    <ligand>
        <name>Zn(2+)</name>
        <dbReference type="ChEBI" id="CHEBI:29105"/>
    </ligand>
</feature>
<keyword evidence="6 8" id="KW-0464">Manganese</keyword>
<dbReference type="HAMAP" id="MF_00297">
    <property type="entry name" value="Nudix_NudC"/>
    <property type="match status" value="1"/>
</dbReference>
<dbReference type="InterPro" id="IPR020476">
    <property type="entry name" value="Nudix_hydrolase"/>
</dbReference>
<evidence type="ECO:0000256" key="3">
    <source>
        <dbReference type="ARBA" id="ARBA00022801"/>
    </source>
</evidence>